<keyword evidence="2" id="KW-1185">Reference proteome</keyword>
<gene>
    <name evidence="1" type="ORF">LVJ94_17130</name>
</gene>
<proteinExistence type="predicted"/>
<protein>
    <submittedName>
        <fullName evidence="1">Helix-turn-helix domain-containing protein</fullName>
    </submittedName>
</protein>
<name>A0ABZ2LDT7_9BACT</name>
<organism evidence="1 2">
    <name type="scientific">Pendulispora rubella</name>
    <dbReference type="NCBI Taxonomy" id="2741070"/>
    <lineage>
        <taxon>Bacteria</taxon>
        <taxon>Pseudomonadati</taxon>
        <taxon>Myxococcota</taxon>
        <taxon>Myxococcia</taxon>
        <taxon>Myxococcales</taxon>
        <taxon>Sorangiineae</taxon>
        <taxon>Pendulisporaceae</taxon>
        <taxon>Pendulispora</taxon>
    </lineage>
</organism>
<reference evidence="1" key="1">
    <citation type="submission" date="2021-12" db="EMBL/GenBank/DDBJ databases">
        <title>Discovery of the Pendulisporaceae a myxobacterial family with distinct sporulation behavior and unique specialized metabolism.</title>
        <authorList>
            <person name="Garcia R."/>
            <person name="Popoff A."/>
            <person name="Bader C.D."/>
            <person name="Loehr J."/>
            <person name="Walesch S."/>
            <person name="Walt C."/>
            <person name="Boldt J."/>
            <person name="Bunk B."/>
            <person name="Haeckl F.J.F.P.J."/>
            <person name="Gunesch A.P."/>
            <person name="Birkelbach J."/>
            <person name="Nuebel U."/>
            <person name="Pietschmann T."/>
            <person name="Bach T."/>
            <person name="Mueller R."/>
        </authorList>
    </citation>
    <scope>NUCLEOTIDE SEQUENCE</scope>
    <source>
        <strain evidence="1">MSr11367</strain>
    </source>
</reference>
<dbReference type="EMBL" id="CP089983">
    <property type="protein sequence ID" value="WXB08945.1"/>
    <property type="molecule type" value="Genomic_DNA"/>
</dbReference>
<dbReference type="RefSeq" id="WP_394838620.1">
    <property type="nucleotide sequence ID" value="NZ_CP089929.1"/>
</dbReference>
<evidence type="ECO:0000313" key="2">
    <source>
        <dbReference type="Proteomes" id="UP001374803"/>
    </source>
</evidence>
<accession>A0ABZ2LDT7</accession>
<sequence>MSDQQHEQGDGLSADALEVLGHEEIARGHARLAQAKRIRADESAGVNDTLIDKDNCKALRLTPRSFEDNAHRGAFPAFKSGGRLVAYRADVDRWIRSRKVTVRSALPLEDDVGEAYESTIDRMRGGAR</sequence>
<evidence type="ECO:0000313" key="1">
    <source>
        <dbReference type="EMBL" id="WXB08945.1"/>
    </source>
</evidence>
<dbReference type="Proteomes" id="UP001374803">
    <property type="component" value="Chromosome"/>
</dbReference>